<evidence type="ECO:0000313" key="2">
    <source>
        <dbReference type="Proteomes" id="UP000004028"/>
    </source>
</evidence>
<dbReference type="Proteomes" id="UP000004028">
    <property type="component" value="Unassembled WGS sequence"/>
</dbReference>
<dbReference type="PATRIC" id="fig|521002.11.peg.1345"/>
<dbReference type="HOGENOM" id="CLU_1840611_0_0_2"/>
<gene>
    <name evidence="1" type="ORF">METSMIF1_03387</name>
</gene>
<reference evidence="1 2" key="1">
    <citation type="submission" date="2010-01" db="EMBL/GenBank/DDBJ databases">
        <authorList>
            <person name="Weinstock G."/>
            <person name="Sodergren E."/>
            <person name="Clifton S."/>
            <person name="Fulton L."/>
            <person name="Fulton B."/>
            <person name="Courtney L."/>
            <person name="Fronick C."/>
            <person name="Harrison M."/>
            <person name="Strong C."/>
            <person name="Farmer C."/>
            <person name="Delahaunty K."/>
            <person name="Markovic C."/>
            <person name="Hall O."/>
            <person name="Minx P."/>
            <person name="Tomlinson C."/>
            <person name="Mitreva M."/>
            <person name="Nelson J."/>
            <person name="Hou S."/>
            <person name="Wollam A."/>
            <person name="Pepin K.H."/>
            <person name="Johnson M."/>
            <person name="Bhonagiri V."/>
            <person name="Nash W.E."/>
            <person name="Warren W."/>
            <person name="Chinwalla A."/>
            <person name="Mardis E.R."/>
            <person name="Wilson R.K."/>
        </authorList>
    </citation>
    <scope>NUCLEOTIDE SEQUENCE [LARGE SCALE GENOMIC DNA]</scope>
    <source>
        <strain evidence="1 2">DSM 2374</strain>
    </source>
</reference>
<proteinExistence type="predicted"/>
<dbReference type="EMBL" id="ABYV02000006">
    <property type="protein sequence ID" value="EFC93801.1"/>
    <property type="molecule type" value="Genomic_DNA"/>
</dbReference>
<evidence type="ECO:0000313" key="1">
    <source>
        <dbReference type="EMBL" id="EFC93801.1"/>
    </source>
</evidence>
<organism evidence="1 2">
    <name type="scientific">Methanobrevibacter smithii DSM 2374</name>
    <dbReference type="NCBI Taxonomy" id="521002"/>
    <lineage>
        <taxon>Archaea</taxon>
        <taxon>Methanobacteriati</taxon>
        <taxon>Methanobacteriota</taxon>
        <taxon>Methanomada group</taxon>
        <taxon>Methanobacteria</taxon>
        <taxon>Methanobacteriales</taxon>
        <taxon>Methanobacteriaceae</taxon>
        <taxon>Methanobrevibacter</taxon>
    </lineage>
</organism>
<dbReference type="RefSeq" id="WP_004033840.1">
    <property type="nucleotide sequence ID" value="NZ_GG704759.1"/>
</dbReference>
<protein>
    <submittedName>
        <fullName evidence="1">Uncharacterized protein</fullName>
    </submittedName>
</protein>
<dbReference type="AlphaFoldDB" id="D2ZRA4"/>
<sequence>MGFLENAMDMGRKVCDKAKEFEAQQDIQRKASKEKRSLKSFKKLQKGYKCSVKQQVIVNQLLGSYPKNRFFKGRVRATETAIVVTVGDSQTHNFPYSEINDLYKRGANLRIGTDYDTIQITNCRHTEDIVRVIEYMKNK</sequence>
<accession>D2ZRA4</accession>
<comment type="caution">
    <text evidence="1">The sequence shown here is derived from an EMBL/GenBank/DDBJ whole genome shotgun (WGS) entry which is preliminary data.</text>
</comment>
<name>D2ZRA4_METSM</name>